<dbReference type="GO" id="GO:0046872">
    <property type="term" value="F:metal ion binding"/>
    <property type="evidence" value="ECO:0007669"/>
    <property type="project" value="UniProtKB-KW"/>
</dbReference>
<evidence type="ECO:0000256" key="5">
    <source>
        <dbReference type="ARBA" id="ARBA00023049"/>
    </source>
</evidence>
<dbReference type="PROSITE" id="PS01302">
    <property type="entry name" value="UPF0758"/>
    <property type="match status" value="1"/>
</dbReference>
<evidence type="ECO:0000256" key="3">
    <source>
        <dbReference type="ARBA" id="ARBA00022801"/>
    </source>
</evidence>
<keyword evidence="1" id="KW-0645">Protease</keyword>
<dbReference type="STRING" id="420998.JDO7802_01331"/>
<dbReference type="GO" id="GO:0008237">
    <property type="term" value="F:metallopeptidase activity"/>
    <property type="evidence" value="ECO:0007669"/>
    <property type="project" value="UniProtKB-KW"/>
</dbReference>
<evidence type="ECO:0000259" key="8">
    <source>
        <dbReference type="PROSITE" id="PS50249"/>
    </source>
</evidence>
<dbReference type="InterPro" id="IPR046778">
    <property type="entry name" value="UPF0758_N"/>
</dbReference>
<evidence type="ECO:0000256" key="1">
    <source>
        <dbReference type="ARBA" id="ARBA00022670"/>
    </source>
</evidence>
<accession>A0A0M6YG40</accession>
<dbReference type="SUPFAM" id="SSF102712">
    <property type="entry name" value="JAB1/MPN domain"/>
    <property type="match status" value="1"/>
</dbReference>
<evidence type="ECO:0000256" key="7">
    <source>
        <dbReference type="SAM" id="MobiDB-lite"/>
    </source>
</evidence>
<comment type="similarity">
    <text evidence="6">Belongs to the UPF0758 family.</text>
</comment>
<dbReference type="Pfam" id="PF04002">
    <property type="entry name" value="RadC"/>
    <property type="match status" value="1"/>
</dbReference>
<feature type="domain" description="MPN" evidence="8">
    <location>
        <begin position="153"/>
        <end position="275"/>
    </location>
</feature>
<keyword evidence="5" id="KW-0482">Metalloprotease</keyword>
<dbReference type="AlphaFoldDB" id="A0A0M6YG40"/>
<gene>
    <name evidence="9" type="ORF">JDO7802_01331</name>
</gene>
<protein>
    <submittedName>
        <fullName evidence="9">DNA repair protein RadC</fullName>
    </submittedName>
</protein>
<dbReference type="Pfam" id="PF20582">
    <property type="entry name" value="UPF0758_N"/>
    <property type="match status" value="1"/>
</dbReference>
<reference evidence="9 10" key="1">
    <citation type="submission" date="2015-07" db="EMBL/GenBank/DDBJ databases">
        <authorList>
            <person name="Noorani M."/>
        </authorList>
    </citation>
    <scope>NUCLEOTIDE SEQUENCE [LARGE SCALE GENOMIC DNA]</scope>
    <source>
        <strain evidence="9 10">CECT 7802</strain>
    </source>
</reference>
<proteinExistence type="inferred from homology"/>
<keyword evidence="4" id="KW-0862">Zinc</keyword>
<dbReference type="PANTHER" id="PTHR30471">
    <property type="entry name" value="DNA REPAIR PROTEIN RADC"/>
    <property type="match status" value="1"/>
</dbReference>
<dbReference type="InterPro" id="IPR037518">
    <property type="entry name" value="MPN"/>
</dbReference>
<feature type="region of interest" description="Disordered" evidence="7">
    <location>
        <begin position="1"/>
        <end position="29"/>
    </location>
</feature>
<name>A0A0M6YG40_9RHOB</name>
<dbReference type="NCBIfam" id="TIGR00608">
    <property type="entry name" value="radc"/>
    <property type="match status" value="1"/>
</dbReference>
<feature type="compositionally biased region" description="Basic and acidic residues" evidence="7">
    <location>
        <begin position="1"/>
        <end position="14"/>
    </location>
</feature>
<dbReference type="Proteomes" id="UP000049222">
    <property type="component" value="Unassembled WGS sequence"/>
</dbReference>
<keyword evidence="10" id="KW-1185">Reference proteome</keyword>
<keyword evidence="3" id="KW-0378">Hydrolase</keyword>
<dbReference type="NCBIfam" id="NF000642">
    <property type="entry name" value="PRK00024.1"/>
    <property type="match status" value="1"/>
</dbReference>
<dbReference type="EMBL" id="CXSU01000011">
    <property type="protein sequence ID" value="CTQ49318.1"/>
    <property type="molecule type" value="Genomic_DNA"/>
</dbReference>
<sequence length="275" mass="29855">MSRFVSDQHLRDDDTLSEAPGHDLFGTPAPVSARLVPARAGIVPPPELPVDEPDSRLAHRARLRARFMQGGAAAMPDYELLELLLFRALPRGDVKPLAKRLLRIFGDLNAVMAAPAARLAEVSGAGQAVVEQLKIMEALGHRMARATVMERPVLSSWDALLAYLTTALAHQDTERFRVLYLDRKNVLIADEELAEGTVDHVPVYPREVVKRALALNASALILVHNHPSGDPTPSDADIAMTHAIRDAAATLGIVLHDHLIIGKGAEVSFRSEGLL</sequence>
<dbReference type="InterPro" id="IPR020891">
    <property type="entry name" value="UPF0758_CS"/>
</dbReference>
<dbReference type="InterPro" id="IPR025657">
    <property type="entry name" value="RadC_JAB"/>
</dbReference>
<evidence type="ECO:0000313" key="9">
    <source>
        <dbReference type="EMBL" id="CTQ49318.1"/>
    </source>
</evidence>
<dbReference type="InterPro" id="IPR010994">
    <property type="entry name" value="RuvA_2-like"/>
</dbReference>
<dbReference type="GO" id="GO:0006508">
    <property type="term" value="P:proteolysis"/>
    <property type="evidence" value="ECO:0007669"/>
    <property type="project" value="UniProtKB-KW"/>
</dbReference>
<evidence type="ECO:0000256" key="2">
    <source>
        <dbReference type="ARBA" id="ARBA00022723"/>
    </source>
</evidence>
<dbReference type="Gene3D" id="1.10.150.20">
    <property type="entry name" value="5' to 3' exonuclease, C-terminal subdomain"/>
    <property type="match status" value="1"/>
</dbReference>
<keyword evidence="2" id="KW-0479">Metal-binding</keyword>
<dbReference type="PROSITE" id="PS50249">
    <property type="entry name" value="MPN"/>
    <property type="match status" value="1"/>
</dbReference>
<dbReference type="Gene3D" id="3.40.140.10">
    <property type="entry name" value="Cytidine Deaminase, domain 2"/>
    <property type="match status" value="1"/>
</dbReference>
<dbReference type="RefSeq" id="WP_083481054.1">
    <property type="nucleotide sequence ID" value="NZ_CXSU01000011.1"/>
</dbReference>
<dbReference type="SUPFAM" id="SSF47781">
    <property type="entry name" value="RuvA domain 2-like"/>
    <property type="match status" value="1"/>
</dbReference>
<dbReference type="CDD" id="cd08071">
    <property type="entry name" value="MPN_DUF2466"/>
    <property type="match status" value="1"/>
</dbReference>
<evidence type="ECO:0000256" key="4">
    <source>
        <dbReference type="ARBA" id="ARBA00022833"/>
    </source>
</evidence>
<dbReference type="InterPro" id="IPR001405">
    <property type="entry name" value="UPF0758"/>
</dbReference>
<dbReference type="OrthoDB" id="9804482at2"/>
<dbReference type="PANTHER" id="PTHR30471:SF3">
    <property type="entry name" value="UPF0758 PROTEIN YEES-RELATED"/>
    <property type="match status" value="1"/>
</dbReference>
<organism evidence="9 10">
    <name type="scientific">Jannaschia donghaensis</name>
    <dbReference type="NCBI Taxonomy" id="420998"/>
    <lineage>
        <taxon>Bacteria</taxon>
        <taxon>Pseudomonadati</taxon>
        <taxon>Pseudomonadota</taxon>
        <taxon>Alphaproteobacteria</taxon>
        <taxon>Rhodobacterales</taxon>
        <taxon>Roseobacteraceae</taxon>
        <taxon>Jannaschia</taxon>
    </lineage>
</organism>
<evidence type="ECO:0000313" key="10">
    <source>
        <dbReference type="Proteomes" id="UP000049222"/>
    </source>
</evidence>
<evidence type="ECO:0000256" key="6">
    <source>
        <dbReference type="RuleBase" id="RU003797"/>
    </source>
</evidence>